<dbReference type="AlphaFoldDB" id="T0PT15"/>
<reference evidence="2 3" key="1">
    <citation type="submission" date="2012-04" db="EMBL/GenBank/DDBJ databases">
        <title>The Genome Sequence of Saprolegnia declina VS20.</title>
        <authorList>
            <consortium name="The Broad Institute Genome Sequencing Platform"/>
            <person name="Russ C."/>
            <person name="Nusbaum C."/>
            <person name="Tyler B."/>
            <person name="van West P."/>
            <person name="Dieguez-Uribeondo J."/>
            <person name="de Bruijn I."/>
            <person name="Tripathy S."/>
            <person name="Jiang R."/>
            <person name="Young S.K."/>
            <person name="Zeng Q."/>
            <person name="Gargeya S."/>
            <person name="Fitzgerald M."/>
            <person name="Haas B."/>
            <person name="Abouelleil A."/>
            <person name="Alvarado L."/>
            <person name="Arachchi H.M."/>
            <person name="Berlin A."/>
            <person name="Chapman S.B."/>
            <person name="Goldberg J."/>
            <person name="Griggs A."/>
            <person name="Gujja S."/>
            <person name="Hansen M."/>
            <person name="Howarth C."/>
            <person name="Imamovic A."/>
            <person name="Larimer J."/>
            <person name="McCowen C."/>
            <person name="Montmayeur A."/>
            <person name="Murphy C."/>
            <person name="Neiman D."/>
            <person name="Pearson M."/>
            <person name="Priest M."/>
            <person name="Roberts A."/>
            <person name="Saif S."/>
            <person name="Shea T."/>
            <person name="Sisk P."/>
            <person name="Sykes S."/>
            <person name="Wortman J."/>
            <person name="Nusbaum C."/>
            <person name="Birren B."/>
        </authorList>
    </citation>
    <scope>NUCLEOTIDE SEQUENCE [LARGE SCALE GENOMIC DNA]</scope>
    <source>
        <strain evidence="2 3">VS20</strain>
    </source>
</reference>
<protein>
    <submittedName>
        <fullName evidence="2">Uncharacterized protein</fullName>
    </submittedName>
</protein>
<feature type="region of interest" description="Disordered" evidence="1">
    <location>
        <begin position="1"/>
        <end position="57"/>
    </location>
</feature>
<dbReference type="OrthoDB" id="75599at2759"/>
<dbReference type="RefSeq" id="XP_008617846.1">
    <property type="nucleotide sequence ID" value="XM_008619624.1"/>
</dbReference>
<organism evidence="2 3">
    <name type="scientific">Saprolegnia diclina (strain VS20)</name>
    <dbReference type="NCBI Taxonomy" id="1156394"/>
    <lineage>
        <taxon>Eukaryota</taxon>
        <taxon>Sar</taxon>
        <taxon>Stramenopiles</taxon>
        <taxon>Oomycota</taxon>
        <taxon>Saprolegniomycetes</taxon>
        <taxon>Saprolegniales</taxon>
        <taxon>Saprolegniaceae</taxon>
        <taxon>Saprolegnia</taxon>
    </lineage>
</organism>
<dbReference type="OMA" id="HYLMTHD"/>
<dbReference type="EMBL" id="JH767192">
    <property type="protein sequence ID" value="EQC28654.1"/>
    <property type="molecule type" value="Genomic_DNA"/>
</dbReference>
<evidence type="ECO:0000313" key="2">
    <source>
        <dbReference type="EMBL" id="EQC28654.1"/>
    </source>
</evidence>
<feature type="compositionally biased region" description="Low complexity" evidence="1">
    <location>
        <begin position="20"/>
        <end position="43"/>
    </location>
</feature>
<gene>
    <name evidence="2" type="ORF">SDRG_13531</name>
</gene>
<accession>T0PT15</accession>
<dbReference type="VEuPathDB" id="FungiDB:SDRG_13531"/>
<dbReference type="GeneID" id="19954258"/>
<name>T0PT15_SAPDV</name>
<sequence length="238" mass="25794">MRTGPLANALFRANPAMRGSTTPASSTTSTTPALASGPATATARSLAHLPPSQPNLISRERHPVCLRDSLPAARPRLAYVAPPKATPTPPAPPAIDNPFSDWVDYRAPVRPPNPAADDDDEDLLEDLDEFALGPPPPPAFPCRLSPRYSGCSTDSEGGGVDDEHYLMTHDMGLGSRRAKAIEQAQRQFRCYELDCLLDHDNVPPPMLHREQAQLFVSQELVPLACQKCGRIELVAITY</sequence>
<evidence type="ECO:0000256" key="1">
    <source>
        <dbReference type="SAM" id="MobiDB-lite"/>
    </source>
</evidence>
<dbReference type="Proteomes" id="UP000030762">
    <property type="component" value="Unassembled WGS sequence"/>
</dbReference>
<evidence type="ECO:0000313" key="3">
    <source>
        <dbReference type="Proteomes" id="UP000030762"/>
    </source>
</evidence>
<keyword evidence="3" id="KW-1185">Reference proteome</keyword>
<proteinExistence type="predicted"/>
<dbReference type="InParanoid" id="T0PT15"/>